<evidence type="ECO:0000259" key="1">
    <source>
        <dbReference type="Pfam" id="PF06812"/>
    </source>
</evidence>
<dbReference type="PANTHER" id="PTHR37024">
    <property type="entry name" value="TYPE VI SECRETION SYSTEM DUF2094 AND IMPA-RELATED DOMAIN PROTEIN"/>
    <property type="match status" value="1"/>
</dbReference>
<proteinExistence type="predicted"/>
<dbReference type="AlphaFoldDB" id="A0A1I3NGL2"/>
<dbReference type="RefSeq" id="WP_092372338.1">
    <property type="nucleotide sequence ID" value="NZ_FORX01000001.1"/>
</dbReference>
<dbReference type="InterPro" id="IPR010657">
    <property type="entry name" value="ImpA_N"/>
</dbReference>
<dbReference type="OrthoDB" id="1522895at2"/>
<evidence type="ECO:0000313" key="2">
    <source>
        <dbReference type="EMBL" id="SFJ07906.1"/>
    </source>
</evidence>
<dbReference type="Pfam" id="PF16989">
    <property type="entry name" value="T6SS_VasJ"/>
    <property type="match status" value="1"/>
</dbReference>
<accession>A0A1I3NGL2</accession>
<organism evidence="2 3">
    <name type="scientific">Desulfomicrobium apsheronum</name>
    <dbReference type="NCBI Taxonomy" id="52560"/>
    <lineage>
        <taxon>Bacteria</taxon>
        <taxon>Pseudomonadati</taxon>
        <taxon>Thermodesulfobacteriota</taxon>
        <taxon>Desulfovibrionia</taxon>
        <taxon>Desulfovibrionales</taxon>
        <taxon>Desulfomicrobiaceae</taxon>
        <taxon>Desulfomicrobium</taxon>
    </lineage>
</organism>
<feature type="domain" description="ImpA N-terminal" evidence="1">
    <location>
        <begin position="27"/>
        <end position="139"/>
    </location>
</feature>
<dbReference type="Pfam" id="PF06812">
    <property type="entry name" value="ImpA_N"/>
    <property type="match status" value="1"/>
</dbReference>
<keyword evidence="3" id="KW-1185">Reference proteome</keyword>
<reference evidence="3" key="1">
    <citation type="submission" date="2016-10" db="EMBL/GenBank/DDBJ databases">
        <authorList>
            <person name="Varghese N."/>
            <person name="Submissions S."/>
        </authorList>
    </citation>
    <scope>NUCLEOTIDE SEQUENCE [LARGE SCALE GENOMIC DNA]</scope>
    <source>
        <strain evidence="3">DSM 5918</strain>
    </source>
</reference>
<dbReference type="InterPro" id="IPR017739">
    <property type="entry name" value="T6SS-assoc_VCA0119"/>
</dbReference>
<name>A0A1I3NGL2_9BACT</name>
<evidence type="ECO:0000313" key="3">
    <source>
        <dbReference type="Proteomes" id="UP000198635"/>
    </source>
</evidence>
<sequence length="535" mass="58707">MANLGIISGKQDLLPSLPDPIFQTWIAPVSEDFPCGEDISFSDGFESLKAEVEKEISLHGGQSADWAFVLRMATQILGEKSKDLWVLCYGVMAAHETQGFVCCAAALSALSALLDSCWDELHPKPVRIERRIAPLRWLASRFEAKLSAAVHENEKAAIIALKKELVGLQTILDSKLGDKAPAFANLLQLPAEEIRDKVPLGSSQRPPSGNIPQTSCSSVFPRACADDLLAAIDGDGRVPAAVLPRLLRSTQDQCRQLAAHFASCDPLDWRVILLHRAALWCTVTQLPQADAAGVTMLRSIPSDRAQWYSAAVENKRYMEVLPQLERSVAQTPFWLDGHHLVARCLEGLSEVCSLAVLRAIIAQFLQSFPELLRYKFQDGTPFASPRTSQWLESLESPLSTHASLRNPSSGAGVVREQELLDEGLAIWAERGFQAGLSHLARIPAGRSRAAVRQGVLLARYCIAAGNKKAGVRLLQTLYAQLEKWELLDWEPELSADIISLLISLQPKERGPGAEIMLSRLHWLHLGTAVGSFKES</sequence>
<gene>
    <name evidence="2" type="ORF">SAMN04488082_101267</name>
</gene>
<dbReference type="STRING" id="52560.SAMN04488082_101267"/>
<dbReference type="NCBIfam" id="TIGR03362">
    <property type="entry name" value="VI_chp_7"/>
    <property type="match status" value="1"/>
</dbReference>
<protein>
    <submittedName>
        <fullName evidence="2">ImpA, N-terminal, type VI secretion system</fullName>
    </submittedName>
</protein>
<dbReference type="EMBL" id="FORX01000001">
    <property type="protein sequence ID" value="SFJ07906.1"/>
    <property type="molecule type" value="Genomic_DNA"/>
</dbReference>
<dbReference type="PANTHER" id="PTHR37024:SF5">
    <property type="entry name" value="IMPA N-TERMINAL DOMAIN-CONTAINING PROTEIN"/>
    <property type="match status" value="1"/>
</dbReference>
<dbReference type="Proteomes" id="UP000198635">
    <property type="component" value="Unassembled WGS sequence"/>
</dbReference>